<dbReference type="GO" id="GO:0003677">
    <property type="term" value="F:DNA binding"/>
    <property type="evidence" value="ECO:0007669"/>
    <property type="project" value="InterPro"/>
</dbReference>
<dbReference type="EMBL" id="AFNM01000049">
    <property type="protein sequence ID" value="EGL86303.1"/>
    <property type="molecule type" value="Genomic_DNA"/>
</dbReference>
<organism evidence="2 3">
    <name type="scientific">Streptococcus oralis SK255</name>
    <dbReference type="NCBI Taxonomy" id="1005704"/>
    <lineage>
        <taxon>Bacteria</taxon>
        <taxon>Bacillati</taxon>
        <taxon>Bacillota</taxon>
        <taxon>Bacilli</taxon>
        <taxon>Lactobacillales</taxon>
        <taxon>Streptococcaceae</taxon>
        <taxon>Streptococcus</taxon>
    </lineage>
</organism>
<feature type="non-terminal residue" evidence="2">
    <location>
        <position position="32"/>
    </location>
</feature>
<sequence length="32" mass="3344">MPVTIKDVAKAAGVSPSTVTRVIQNKSTISDE</sequence>
<name>F5VWJ6_STROR</name>
<gene>
    <name evidence="2" type="ORF">HMPREF9968_0516</name>
</gene>
<dbReference type="Pfam" id="PF00356">
    <property type="entry name" value="LacI"/>
    <property type="match status" value="1"/>
</dbReference>
<dbReference type="PRINTS" id="PR00036">
    <property type="entry name" value="HTHLACI"/>
</dbReference>
<accession>F5VWJ6</accession>
<dbReference type="GO" id="GO:0006355">
    <property type="term" value="P:regulation of DNA-templated transcription"/>
    <property type="evidence" value="ECO:0007669"/>
    <property type="project" value="InterPro"/>
</dbReference>
<dbReference type="PROSITE" id="PS00356">
    <property type="entry name" value="HTH_LACI_1"/>
    <property type="match status" value="1"/>
</dbReference>
<dbReference type="AlphaFoldDB" id="F5VWJ6"/>
<evidence type="ECO:0000259" key="1">
    <source>
        <dbReference type="PROSITE" id="PS50932"/>
    </source>
</evidence>
<evidence type="ECO:0000313" key="2">
    <source>
        <dbReference type="EMBL" id="EGL86303.1"/>
    </source>
</evidence>
<dbReference type="eggNOG" id="COG1609">
    <property type="taxonomic scope" value="Bacteria"/>
</dbReference>
<dbReference type="Gene3D" id="1.10.260.40">
    <property type="entry name" value="lambda repressor-like DNA-binding domains"/>
    <property type="match status" value="1"/>
</dbReference>
<evidence type="ECO:0000313" key="3">
    <source>
        <dbReference type="Proteomes" id="UP000003695"/>
    </source>
</evidence>
<feature type="domain" description="HTH lacI-type" evidence="1">
    <location>
        <begin position="3"/>
        <end position="32"/>
    </location>
</feature>
<dbReference type="Proteomes" id="UP000003695">
    <property type="component" value="Unassembled WGS sequence"/>
</dbReference>
<protein>
    <submittedName>
        <fullName evidence="2">Bacterial regulatory protein, LacI family</fullName>
    </submittedName>
</protein>
<dbReference type="PROSITE" id="PS50932">
    <property type="entry name" value="HTH_LACI_2"/>
    <property type="match status" value="1"/>
</dbReference>
<reference evidence="2 3" key="1">
    <citation type="submission" date="2011-04" db="EMBL/GenBank/DDBJ databases">
        <authorList>
            <person name="Durkin A.S."/>
            <person name="Radune D."/>
            <person name="Hostetler J."/>
            <person name="Torralba M."/>
            <person name="Gillis M."/>
            <person name="Methe B."/>
            <person name="Sutton G."/>
            <person name="Nelson K.E."/>
        </authorList>
    </citation>
    <scope>NUCLEOTIDE SEQUENCE [LARGE SCALE GENOMIC DNA]</scope>
    <source>
        <strain evidence="2 3">SK255</strain>
    </source>
</reference>
<dbReference type="InterPro" id="IPR010982">
    <property type="entry name" value="Lambda_DNA-bd_dom_sf"/>
</dbReference>
<proteinExistence type="predicted"/>
<dbReference type="SUPFAM" id="SSF47413">
    <property type="entry name" value="lambda repressor-like DNA-binding domains"/>
    <property type="match status" value="1"/>
</dbReference>
<dbReference type="CDD" id="cd01392">
    <property type="entry name" value="HTH_LacI"/>
    <property type="match status" value="1"/>
</dbReference>
<comment type="caution">
    <text evidence="2">The sequence shown here is derived from an EMBL/GenBank/DDBJ whole genome shotgun (WGS) entry which is preliminary data.</text>
</comment>
<dbReference type="InterPro" id="IPR000843">
    <property type="entry name" value="HTH_LacI"/>
</dbReference>